<keyword evidence="6" id="KW-0833">Ubl conjugation pathway</keyword>
<evidence type="ECO:0000256" key="3">
    <source>
        <dbReference type="ARBA" id="ARBA00022692"/>
    </source>
</evidence>
<evidence type="ECO:0000256" key="5">
    <source>
        <dbReference type="ARBA" id="ARBA00022771"/>
    </source>
</evidence>
<evidence type="ECO:0000256" key="6">
    <source>
        <dbReference type="ARBA" id="ARBA00022786"/>
    </source>
</evidence>
<dbReference type="Proteomes" id="UP000215902">
    <property type="component" value="Unassembled WGS sequence"/>
</dbReference>
<accession>A0A267H761</accession>
<dbReference type="GO" id="GO:0008270">
    <property type="term" value="F:zinc ion binding"/>
    <property type="evidence" value="ECO:0007669"/>
    <property type="project" value="UniProtKB-KW"/>
</dbReference>
<dbReference type="SMART" id="SM00744">
    <property type="entry name" value="RINGv"/>
    <property type="match status" value="1"/>
</dbReference>
<feature type="compositionally biased region" description="Low complexity" evidence="10">
    <location>
        <begin position="1"/>
        <end position="19"/>
    </location>
</feature>
<dbReference type="GO" id="GO:0016740">
    <property type="term" value="F:transferase activity"/>
    <property type="evidence" value="ECO:0007669"/>
    <property type="project" value="UniProtKB-KW"/>
</dbReference>
<evidence type="ECO:0000256" key="1">
    <source>
        <dbReference type="ARBA" id="ARBA00004141"/>
    </source>
</evidence>
<keyword evidence="4" id="KW-0479">Metal-binding</keyword>
<feature type="domain" description="RING-CH-type" evidence="11">
    <location>
        <begin position="59"/>
        <end position="120"/>
    </location>
</feature>
<dbReference type="InterPro" id="IPR013083">
    <property type="entry name" value="Znf_RING/FYVE/PHD"/>
</dbReference>
<keyword evidence="7" id="KW-0862">Zinc</keyword>
<evidence type="ECO:0000256" key="4">
    <source>
        <dbReference type="ARBA" id="ARBA00022723"/>
    </source>
</evidence>
<dbReference type="PANTHER" id="PTHR46065">
    <property type="entry name" value="E3 UBIQUITIN-PROTEIN LIGASE MARCH 2/3 FAMILY MEMBER"/>
    <property type="match status" value="1"/>
</dbReference>
<protein>
    <recommendedName>
        <fullName evidence="11">RING-CH-type domain-containing protein</fullName>
    </recommendedName>
</protein>
<evidence type="ECO:0000259" key="11">
    <source>
        <dbReference type="PROSITE" id="PS51292"/>
    </source>
</evidence>
<dbReference type="InterPro" id="IPR011016">
    <property type="entry name" value="Znf_RING-CH"/>
</dbReference>
<dbReference type="EMBL" id="NIVC01000029">
    <property type="protein sequence ID" value="PAA93367.1"/>
    <property type="molecule type" value="Genomic_DNA"/>
</dbReference>
<keyword evidence="5" id="KW-0863">Zinc-finger</keyword>
<evidence type="ECO:0000313" key="13">
    <source>
        <dbReference type="Proteomes" id="UP000215902"/>
    </source>
</evidence>
<feature type="region of interest" description="Disordered" evidence="10">
    <location>
        <begin position="1"/>
        <end position="55"/>
    </location>
</feature>
<dbReference type="GO" id="GO:0016020">
    <property type="term" value="C:membrane"/>
    <property type="evidence" value="ECO:0007669"/>
    <property type="project" value="UniProtKB-SubCell"/>
</dbReference>
<evidence type="ECO:0000256" key="10">
    <source>
        <dbReference type="SAM" id="MobiDB-lite"/>
    </source>
</evidence>
<dbReference type="PROSITE" id="PS51292">
    <property type="entry name" value="ZF_RING_CH"/>
    <property type="match status" value="1"/>
</dbReference>
<dbReference type="OrthoDB" id="6495498at2759"/>
<evidence type="ECO:0000256" key="9">
    <source>
        <dbReference type="ARBA" id="ARBA00023136"/>
    </source>
</evidence>
<keyword evidence="8" id="KW-1133">Transmembrane helix</keyword>
<dbReference type="Gene3D" id="3.30.40.10">
    <property type="entry name" value="Zinc/RING finger domain, C3HC4 (zinc finger)"/>
    <property type="match status" value="1"/>
</dbReference>
<comment type="subcellular location">
    <subcellularLocation>
        <location evidence="1">Membrane</location>
        <topology evidence="1">Multi-pass membrane protein</topology>
    </subcellularLocation>
</comment>
<evidence type="ECO:0000256" key="7">
    <source>
        <dbReference type="ARBA" id="ARBA00022833"/>
    </source>
</evidence>
<keyword evidence="2" id="KW-0808">Transferase</keyword>
<gene>
    <name evidence="12" type="ORF">BOX15_Mlig010730g1</name>
</gene>
<dbReference type="Pfam" id="PF12906">
    <property type="entry name" value="RINGv"/>
    <property type="match status" value="1"/>
</dbReference>
<evidence type="ECO:0000256" key="8">
    <source>
        <dbReference type="ARBA" id="ARBA00022989"/>
    </source>
</evidence>
<reference evidence="12 13" key="1">
    <citation type="submission" date="2017-06" db="EMBL/GenBank/DDBJ databases">
        <title>A platform for efficient transgenesis in Macrostomum lignano, a flatworm model organism for stem cell research.</title>
        <authorList>
            <person name="Berezikov E."/>
        </authorList>
    </citation>
    <scope>NUCLEOTIDE SEQUENCE [LARGE SCALE GENOMIC DNA]</scope>
    <source>
        <strain evidence="12">DV1</strain>
        <tissue evidence="12">Whole organism</tissue>
    </source>
</reference>
<evidence type="ECO:0000256" key="2">
    <source>
        <dbReference type="ARBA" id="ARBA00022679"/>
    </source>
</evidence>
<dbReference type="PANTHER" id="PTHR46065:SF3">
    <property type="entry name" value="FI20425P1"/>
    <property type="match status" value="1"/>
</dbReference>
<keyword evidence="13" id="KW-1185">Reference proteome</keyword>
<dbReference type="AlphaFoldDB" id="A0A267H761"/>
<keyword evidence="9" id="KW-0472">Membrane</keyword>
<evidence type="ECO:0000313" key="12">
    <source>
        <dbReference type="EMBL" id="PAA93367.1"/>
    </source>
</evidence>
<feature type="compositionally biased region" description="Polar residues" evidence="10">
    <location>
        <begin position="40"/>
        <end position="53"/>
    </location>
</feature>
<dbReference type="SUPFAM" id="SSF57850">
    <property type="entry name" value="RING/U-box"/>
    <property type="match status" value="1"/>
</dbReference>
<keyword evidence="3" id="KW-0812">Transmembrane</keyword>
<dbReference type="STRING" id="282301.A0A267H761"/>
<proteinExistence type="predicted"/>
<organism evidence="12 13">
    <name type="scientific">Macrostomum lignano</name>
    <dbReference type="NCBI Taxonomy" id="282301"/>
    <lineage>
        <taxon>Eukaryota</taxon>
        <taxon>Metazoa</taxon>
        <taxon>Spiralia</taxon>
        <taxon>Lophotrochozoa</taxon>
        <taxon>Platyhelminthes</taxon>
        <taxon>Rhabditophora</taxon>
        <taxon>Macrostomorpha</taxon>
        <taxon>Macrostomida</taxon>
        <taxon>Macrostomidae</taxon>
        <taxon>Macrostomum</taxon>
    </lineage>
</organism>
<comment type="caution">
    <text evidence="12">The sequence shown here is derived from an EMBL/GenBank/DDBJ whole genome shotgun (WGS) entry which is preliminary data.</text>
</comment>
<name>A0A267H761_9PLAT</name>
<sequence length="169" mass="18734">MAHQSFSSSSTNSSENSRQNSRRRVVRDRSRSATRGPVGASSNDQPNSIISGTSAAASNANSSDQCCRICMSSSTRGLLLHNLCNCRGSVGSIHVGCLTNWLLRSMKAHCELCGVAYPLWLVPVRALSKAERDHEFGELLHRQSLQWEERRLQINRHRESTGTNNYSDD</sequence>